<keyword evidence="2" id="KW-1185">Reference proteome</keyword>
<comment type="caution">
    <text evidence="1">The sequence shown here is derived from an EMBL/GenBank/DDBJ whole genome shotgun (WGS) entry which is preliminary data.</text>
</comment>
<dbReference type="Proteomes" id="UP000823674">
    <property type="component" value="Chromosome A04"/>
</dbReference>
<evidence type="ECO:0000313" key="2">
    <source>
        <dbReference type="Proteomes" id="UP000823674"/>
    </source>
</evidence>
<protein>
    <submittedName>
        <fullName evidence="1">Uncharacterized protein</fullName>
    </submittedName>
</protein>
<name>A0ABQ7MN91_BRACM</name>
<accession>A0ABQ7MN91</accession>
<sequence>MNGETATFVVASILEYEEGGNGGDYSGHNLMKSVGMICSACIGVTVSNHRLYIKPYVDLNLDMVLLISGITTSILNTVDHDSGKEKRVWVIGNM</sequence>
<evidence type="ECO:0000313" key="1">
    <source>
        <dbReference type="EMBL" id="KAG5400185.1"/>
    </source>
</evidence>
<reference evidence="1 2" key="1">
    <citation type="submission" date="2021-03" db="EMBL/GenBank/DDBJ databases">
        <authorList>
            <person name="King G.J."/>
            <person name="Bancroft I."/>
            <person name="Baten A."/>
            <person name="Bloomfield J."/>
            <person name="Borpatragohain P."/>
            <person name="He Z."/>
            <person name="Irish N."/>
            <person name="Irwin J."/>
            <person name="Liu K."/>
            <person name="Mauleon R.P."/>
            <person name="Moore J."/>
            <person name="Morris R."/>
            <person name="Ostergaard L."/>
            <person name="Wang B."/>
            <person name="Wells R."/>
        </authorList>
    </citation>
    <scope>NUCLEOTIDE SEQUENCE [LARGE SCALE GENOMIC DNA]</scope>
    <source>
        <strain evidence="1">R-o-18</strain>
        <tissue evidence="1">Leaf</tissue>
    </source>
</reference>
<dbReference type="EMBL" id="JADBGQ010000004">
    <property type="protein sequence ID" value="KAG5400185.1"/>
    <property type="molecule type" value="Genomic_DNA"/>
</dbReference>
<organism evidence="1 2">
    <name type="scientific">Brassica rapa subsp. trilocularis</name>
    <dbReference type="NCBI Taxonomy" id="1813537"/>
    <lineage>
        <taxon>Eukaryota</taxon>
        <taxon>Viridiplantae</taxon>
        <taxon>Streptophyta</taxon>
        <taxon>Embryophyta</taxon>
        <taxon>Tracheophyta</taxon>
        <taxon>Spermatophyta</taxon>
        <taxon>Magnoliopsida</taxon>
        <taxon>eudicotyledons</taxon>
        <taxon>Gunneridae</taxon>
        <taxon>Pentapetalae</taxon>
        <taxon>rosids</taxon>
        <taxon>malvids</taxon>
        <taxon>Brassicales</taxon>
        <taxon>Brassicaceae</taxon>
        <taxon>Brassiceae</taxon>
        <taxon>Brassica</taxon>
    </lineage>
</organism>
<proteinExistence type="predicted"/>
<gene>
    <name evidence="1" type="primary">A04p014100.1_BraROA</name>
    <name evidence="1" type="ORF">IGI04_014792</name>
</gene>